<keyword evidence="1 2" id="KW-0238">DNA-binding</keyword>
<keyword evidence="6" id="KW-1185">Reference proteome</keyword>
<name>A0A6N9YU07_9ACTN</name>
<dbReference type="Pfam" id="PF00440">
    <property type="entry name" value="TetR_N"/>
    <property type="match status" value="1"/>
</dbReference>
<dbReference type="InterPro" id="IPR041583">
    <property type="entry name" value="TetR_C_31"/>
</dbReference>
<evidence type="ECO:0000313" key="6">
    <source>
        <dbReference type="Proteomes" id="UP000469185"/>
    </source>
</evidence>
<feature type="DNA-binding region" description="H-T-H motif" evidence="2">
    <location>
        <begin position="50"/>
        <end position="69"/>
    </location>
</feature>
<feature type="domain" description="HTH tetR-type" evidence="4">
    <location>
        <begin position="27"/>
        <end position="87"/>
    </location>
</feature>
<dbReference type="InterPro" id="IPR001647">
    <property type="entry name" value="HTH_TetR"/>
</dbReference>
<dbReference type="Pfam" id="PF17940">
    <property type="entry name" value="TetR_C_31"/>
    <property type="match status" value="1"/>
</dbReference>
<evidence type="ECO:0000259" key="4">
    <source>
        <dbReference type="PROSITE" id="PS50977"/>
    </source>
</evidence>
<comment type="caution">
    <text evidence="5">The sequence shown here is derived from an EMBL/GenBank/DDBJ whole genome shotgun (WGS) entry which is preliminary data.</text>
</comment>
<dbReference type="InterPro" id="IPR050109">
    <property type="entry name" value="HTH-type_TetR-like_transc_reg"/>
</dbReference>
<evidence type="ECO:0000313" key="5">
    <source>
        <dbReference type="EMBL" id="NED98420.1"/>
    </source>
</evidence>
<dbReference type="InterPro" id="IPR036271">
    <property type="entry name" value="Tet_transcr_reg_TetR-rel_C_sf"/>
</dbReference>
<dbReference type="InterPro" id="IPR009057">
    <property type="entry name" value="Homeodomain-like_sf"/>
</dbReference>
<dbReference type="Gene3D" id="1.10.357.10">
    <property type="entry name" value="Tetracycline Repressor, domain 2"/>
    <property type="match status" value="1"/>
</dbReference>
<feature type="region of interest" description="Disordered" evidence="3">
    <location>
        <begin position="1"/>
        <end position="29"/>
    </location>
</feature>
<dbReference type="EMBL" id="JAAGOB010000020">
    <property type="protein sequence ID" value="NED98420.1"/>
    <property type="molecule type" value="Genomic_DNA"/>
</dbReference>
<dbReference type="SUPFAM" id="SSF48498">
    <property type="entry name" value="Tetracyclin repressor-like, C-terminal domain"/>
    <property type="match status" value="1"/>
</dbReference>
<dbReference type="PROSITE" id="PS50977">
    <property type="entry name" value="HTH_TETR_2"/>
    <property type="match status" value="1"/>
</dbReference>
<evidence type="ECO:0000256" key="1">
    <source>
        <dbReference type="ARBA" id="ARBA00023125"/>
    </source>
</evidence>
<gene>
    <name evidence="5" type="ORF">G1H11_24270</name>
</gene>
<sequence>MARAAGTAHGDLVPDPSIQDGRRRKGEKRRRLLREATMRVIEDSGVAAVTQRAVAREAGLPPSAVMYYFPSVEEMLVAALTACNDSYLEELDKLCSMDDASALEGLASLIAGSTTTTRAHIVAEYELFLKAARRPEMRPQIARWMDALDALMARYIDDPVERAGATAAIDGLFLRACIGENPPDAGVVLHVLQSLIRRAG</sequence>
<proteinExistence type="predicted"/>
<dbReference type="GO" id="GO:0000976">
    <property type="term" value="F:transcription cis-regulatory region binding"/>
    <property type="evidence" value="ECO:0007669"/>
    <property type="project" value="TreeGrafter"/>
</dbReference>
<organism evidence="5 6">
    <name type="scientific">Phytoactinopolyspora alkaliphila</name>
    <dbReference type="NCBI Taxonomy" id="1783498"/>
    <lineage>
        <taxon>Bacteria</taxon>
        <taxon>Bacillati</taxon>
        <taxon>Actinomycetota</taxon>
        <taxon>Actinomycetes</taxon>
        <taxon>Jiangellales</taxon>
        <taxon>Jiangellaceae</taxon>
        <taxon>Phytoactinopolyspora</taxon>
    </lineage>
</organism>
<dbReference type="RefSeq" id="WP_163821214.1">
    <property type="nucleotide sequence ID" value="NZ_JAAGOB010000020.1"/>
</dbReference>
<accession>A0A6N9YU07</accession>
<dbReference type="PANTHER" id="PTHR30055:SF231">
    <property type="entry name" value="TRANSCRIPTIONAL REGULATORY PROTEIN (PROBABLY DEOR-FAMILY)-RELATED"/>
    <property type="match status" value="1"/>
</dbReference>
<protein>
    <submittedName>
        <fullName evidence="5">TetR family transcriptional regulator</fullName>
    </submittedName>
</protein>
<dbReference type="SUPFAM" id="SSF46689">
    <property type="entry name" value="Homeodomain-like"/>
    <property type="match status" value="1"/>
</dbReference>
<dbReference type="GO" id="GO:0003700">
    <property type="term" value="F:DNA-binding transcription factor activity"/>
    <property type="evidence" value="ECO:0007669"/>
    <property type="project" value="TreeGrafter"/>
</dbReference>
<evidence type="ECO:0000256" key="3">
    <source>
        <dbReference type="SAM" id="MobiDB-lite"/>
    </source>
</evidence>
<reference evidence="5 6" key="1">
    <citation type="submission" date="2020-02" db="EMBL/GenBank/DDBJ databases">
        <authorList>
            <person name="Li X.-J."/>
            <person name="Feng X.-M."/>
        </authorList>
    </citation>
    <scope>NUCLEOTIDE SEQUENCE [LARGE SCALE GENOMIC DNA]</scope>
    <source>
        <strain evidence="5 6">CGMCC 4.7225</strain>
    </source>
</reference>
<dbReference type="Proteomes" id="UP000469185">
    <property type="component" value="Unassembled WGS sequence"/>
</dbReference>
<dbReference type="PANTHER" id="PTHR30055">
    <property type="entry name" value="HTH-TYPE TRANSCRIPTIONAL REGULATOR RUTR"/>
    <property type="match status" value="1"/>
</dbReference>
<evidence type="ECO:0000256" key="2">
    <source>
        <dbReference type="PROSITE-ProRule" id="PRU00335"/>
    </source>
</evidence>
<dbReference type="AlphaFoldDB" id="A0A6N9YU07"/>